<accession>A0A382WX83</accession>
<organism evidence="2">
    <name type="scientific">marine metagenome</name>
    <dbReference type="NCBI Taxonomy" id="408172"/>
    <lineage>
        <taxon>unclassified sequences</taxon>
        <taxon>metagenomes</taxon>
        <taxon>ecological metagenomes</taxon>
    </lineage>
</organism>
<dbReference type="EMBL" id="UINC01162876">
    <property type="protein sequence ID" value="SVD62868.1"/>
    <property type="molecule type" value="Genomic_DNA"/>
</dbReference>
<feature type="domain" description="SLH" evidence="1">
    <location>
        <begin position="1"/>
        <end position="66"/>
    </location>
</feature>
<gene>
    <name evidence="2" type="ORF">METZ01_LOCUS415722</name>
</gene>
<dbReference type="PROSITE" id="PS51272">
    <property type="entry name" value="SLH"/>
    <property type="match status" value="1"/>
</dbReference>
<proteinExistence type="predicted"/>
<evidence type="ECO:0000313" key="2">
    <source>
        <dbReference type="EMBL" id="SVD62868.1"/>
    </source>
</evidence>
<dbReference type="AlphaFoldDB" id="A0A382WX83"/>
<reference evidence="2" key="1">
    <citation type="submission" date="2018-05" db="EMBL/GenBank/DDBJ databases">
        <authorList>
            <person name="Lanie J.A."/>
            <person name="Ng W.-L."/>
            <person name="Kazmierczak K.M."/>
            <person name="Andrzejewski T.M."/>
            <person name="Davidsen T.M."/>
            <person name="Wayne K.J."/>
            <person name="Tettelin H."/>
            <person name="Glass J.I."/>
            <person name="Rusch D."/>
            <person name="Podicherti R."/>
            <person name="Tsui H.-C.T."/>
            <person name="Winkler M.E."/>
        </authorList>
    </citation>
    <scope>NUCLEOTIDE SEQUENCE</scope>
</reference>
<name>A0A382WX83_9ZZZZ</name>
<dbReference type="InterPro" id="IPR001119">
    <property type="entry name" value="SLH_dom"/>
</dbReference>
<evidence type="ECO:0000259" key="1">
    <source>
        <dbReference type="PROSITE" id="PS51272"/>
    </source>
</evidence>
<feature type="non-terminal residue" evidence="2">
    <location>
        <position position="274"/>
    </location>
</feature>
<feature type="non-terminal residue" evidence="2">
    <location>
        <position position="1"/>
    </location>
</feature>
<protein>
    <recommendedName>
        <fullName evidence="1">SLH domain-containing protein</fullName>
    </recommendedName>
</protein>
<sequence length="274" mass="28420">GLYNYSDIDSGSITVDASLAAKELFVMGIHDGYGTTFDPTADMTRAAMATFLNALLDHSNLRPEGLHLQLSAYAALGGATPGLSVSYRDASFDPIADAPVDVHYWRYTTTEGNAAFTATGICDDSVKVTGSVTKCYIDANEPTTNEAGNVGSAGSYLTAAVGTPYATVYDGTDTYHAWTNAVGTTYDNDLHGEAGTATDAANKHSSIAYVASPAASEFRCSVDTPANADTTTAAVTMKFAAVSTVTCQMTNGTSATSGAVPAAGLYVRMDRSRT</sequence>